<comment type="similarity">
    <text evidence="1">Belongs to the isochorismatase family.</text>
</comment>
<dbReference type="AlphaFoldDB" id="G1FKW2"/>
<gene>
    <name evidence="9" type="primary">pncA</name>
</gene>
<dbReference type="Pfam" id="PF00857">
    <property type="entry name" value="Isochorismatase"/>
    <property type="match status" value="1"/>
</dbReference>
<dbReference type="GO" id="GO:0008936">
    <property type="term" value="F:nicotinamidase activity"/>
    <property type="evidence" value="ECO:0007669"/>
    <property type="project" value="UniProtKB-EC"/>
</dbReference>
<dbReference type="SUPFAM" id="SSF52499">
    <property type="entry name" value="Isochorismatase-like hydrolases"/>
    <property type="match status" value="1"/>
</dbReference>
<geneLocation type="plasmid" evidence="9">
    <name>lp25</name>
</geneLocation>
<dbReference type="InterPro" id="IPR052347">
    <property type="entry name" value="Isochorismatase_Nicotinamidase"/>
</dbReference>
<evidence type="ECO:0000256" key="5">
    <source>
        <dbReference type="ARBA" id="ARBA00037900"/>
    </source>
</evidence>
<dbReference type="Gene3D" id="3.40.50.850">
    <property type="entry name" value="Isochorismatase-like"/>
    <property type="match status" value="1"/>
</dbReference>
<evidence type="ECO:0000256" key="1">
    <source>
        <dbReference type="ARBA" id="ARBA00006336"/>
    </source>
</evidence>
<protein>
    <recommendedName>
        <fullName evidence="6">nicotinamidase</fullName>
        <ecNumber evidence="6">3.5.1.19</ecNumber>
    </recommendedName>
    <alternativeName>
        <fullName evidence="7">Nicotinamide deamidase</fullName>
    </alternativeName>
</protein>
<evidence type="ECO:0000256" key="7">
    <source>
        <dbReference type="ARBA" id="ARBA00043224"/>
    </source>
</evidence>
<dbReference type="GO" id="GO:0019363">
    <property type="term" value="P:pyridine nucleotide biosynthetic process"/>
    <property type="evidence" value="ECO:0007669"/>
    <property type="project" value="UniProtKB-KW"/>
</dbReference>
<name>G1FKW2_BORBG</name>
<evidence type="ECO:0000259" key="8">
    <source>
        <dbReference type="Pfam" id="PF00857"/>
    </source>
</evidence>
<reference evidence="9" key="1">
    <citation type="journal article" date="2011" name="Microbiology">
        <title>Molecular characterization of the Borrelia burgdorferi in vivo-essential protein PncA.</title>
        <authorList>
            <person name="Jewett M.W."/>
            <person name="Jain S."/>
            <person name="Linowski A.K."/>
            <person name="Sarkar A."/>
            <person name="Rosa P.A."/>
        </authorList>
    </citation>
    <scope>NUCLEOTIDE SEQUENCE</scope>
    <source>
        <strain evidence="9">B31</strain>
        <plasmid evidence="9">lp25</plasmid>
    </source>
</reference>
<dbReference type="InterPro" id="IPR000868">
    <property type="entry name" value="Isochorismatase-like_dom"/>
</dbReference>
<evidence type="ECO:0000256" key="4">
    <source>
        <dbReference type="ARBA" id="ARBA00022801"/>
    </source>
</evidence>
<sequence length="202" mass="23170">MFKIIENSALILIDIQNDFLESGTLPVSNSNEIISLINQLQNYFKNIIATKDWHCKNHVSFSNNKNGGIWPEHCVKNTWGSEFPNDLNTKRIKKVFFKGTDQYYDSYSGFYDDCIKKKQTGLQLYLKNNSINTLFITGLALDFCVKETILDAINLGFRVYLITDATRSITSTPELIIQELKKLNVLTCFSKDIFDSQSKLNI</sequence>
<dbReference type="PANTHER" id="PTHR11080">
    <property type="entry name" value="PYRAZINAMIDASE/NICOTINAMIDASE"/>
    <property type="match status" value="1"/>
</dbReference>
<feature type="domain" description="Isochorismatase-like" evidence="8">
    <location>
        <begin position="8"/>
        <end position="171"/>
    </location>
</feature>
<proteinExistence type="inferred from homology"/>
<evidence type="ECO:0000313" key="9">
    <source>
        <dbReference type="EMBL" id="AEK93977.1"/>
    </source>
</evidence>
<dbReference type="InterPro" id="IPR036380">
    <property type="entry name" value="Isochorismatase-like_sf"/>
</dbReference>
<evidence type="ECO:0000256" key="2">
    <source>
        <dbReference type="ARBA" id="ARBA00022642"/>
    </source>
</evidence>
<comment type="pathway">
    <text evidence="5">Cofactor biosynthesis; nicotinate biosynthesis; nicotinate from nicotinamide: step 1/1.</text>
</comment>
<dbReference type="SMR" id="G1FKW2"/>
<dbReference type="PANTHER" id="PTHR11080:SF2">
    <property type="entry name" value="LD05707P"/>
    <property type="match status" value="1"/>
</dbReference>
<evidence type="ECO:0000256" key="6">
    <source>
        <dbReference type="ARBA" id="ARBA00039017"/>
    </source>
</evidence>
<accession>G1FKW2</accession>
<keyword evidence="4" id="KW-0378">Hydrolase</keyword>
<keyword evidence="3" id="KW-0479">Metal-binding</keyword>
<evidence type="ECO:0000256" key="3">
    <source>
        <dbReference type="ARBA" id="ARBA00022723"/>
    </source>
</evidence>
<dbReference type="EC" id="3.5.1.19" evidence="6"/>
<organism evidence="9">
    <name type="scientific">Borreliella burgdorferi</name>
    <name type="common">Lyme disease spirochete</name>
    <name type="synonym">Borrelia burgdorferi</name>
    <dbReference type="NCBI Taxonomy" id="139"/>
    <lineage>
        <taxon>Bacteria</taxon>
        <taxon>Pseudomonadati</taxon>
        <taxon>Spirochaetota</taxon>
        <taxon>Spirochaetia</taxon>
        <taxon>Spirochaetales</taxon>
        <taxon>Borreliaceae</taxon>
        <taxon>Borreliella</taxon>
    </lineage>
</organism>
<dbReference type="GO" id="GO:0046872">
    <property type="term" value="F:metal ion binding"/>
    <property type="evidence" value="ECO:0007669"/>
    <property type="project" value="UniProtKB-KW"/>
</dbReference>
<keyword evidence="2" id="KW-0662">Pyridine nucleotide biosynthesis</keyword>
<dbReference type="EMBL" id="JN223414">
    <property type="protein sequence ID" value="AEK93977.1"/>
    <property type="molecule type" value="Genomic_DNA"/>
</dbReference>
<keyword evidence="9" id="KW-0614">Plasmid</keyword>